<reference evidence="5" key="1">
    <citation type="submission" date="2016-04" db="EMBL/GenBank/DDBJ databases">
        <title>Exploring the genomic information of specific uncultured soil bacteria through a new metagenomic library-based strategy.</title>
        <authorList>
            <person name="Liu Y."/>
            <person name="Zhang R."/>
        </authorList>
    </citation>
    <scope>NUCLEOTIDE SEQUENCE</scope>
</reference>
<dbReference type="PROSITE" id="PS51857">
    <property type="entry name" value="CSD_2"/>
    <property type="match status" value="1"/>
</dbReference>
<dbReference type="GO" id="GO:0005737">
    <property type="term" value="C:cytoplasm"/>
    <property type="evidence" value="ECO:0007669"/>
    <property type="project" value="UniProtKB-SubCell"/>
</dbReference>
<dbReference type="SUPFAM" id="SSF50249">
    <property type="entry name" value="Nucleic acid-binding proteins"/>
    <property type="match status" value="1"/>
</dbReference>
<dbReference type="PIRSF" id="PIRSF002599">
    <property type="entry name" value="Cold_shock_A"/>
    <property type="match status" value="1"/>
</dbReference>
<evidence type="ECO:0000256" key="3">
    <source>
        <dbReference type="RuleBase" id="RU000408"/>
    </source>
</evidence>
<dbReference type="EMBL" id="KT342857">
    <property type="protein sequence ID" value="ALG05298.2"/>
    <property type="molecule type" value="Genomic_DNA"/>
</dbReference>
<dbReference type="InterPro" id="IPR012156">
    <property type="entry name" value="Cold_shock_CspA"/>
</dbReference>
<dbReference type="Pfam" id="PF00313">
    <property type="entry name" value="CSD"/>
    <property type="match status" value="1"/>
</dbReference>
<gene>
    <name evidence="5" type="primary">cspC</name>
    <name evidence="5" type="ORF">5G12_039</name>
</gene>
<evidence type="ECO:0000313" key="5">
    <source>
        <dbReference type="EMBL" id="ALG05298.2"/>
    </source>
</evidence>
<evidence type="ECO:0000259" key="4">
    <source>
        <dbReference type="PROSITE" id="PS51857"/>
    </source>
</evidence>
<dbReference type="PANTHER" id="PTHR11544">
    <property type="entry name" value="COLD SHOCK DOMAIN CONTAINING PROTEINS"/>
    <property type="match status" value="1"/>
</dbReference>
<dbReference type="PROSITE" id="PS00352">
    <property type="entry name" value="CSD_1"/>
    <property type="match status" value="1"/>
</dbReference>
<dbReference type="Gene3D" id="6.20.370.130">
    <property type="match status" value="1"/>
</dbReference>
<proteinExistence type="predicted"/>
<dbReference type="SMART" id="SM00357">
    <property type="entry name" value="CSP"/>
    <property type="match status" value="1"/>
</dbReference>
<comment type="subcellular location">
    <subcellularLocation>
        <location evidence="1 3">Cytoplasm</location>
    </subcellularLocation>
</comment>
<dbReference type="CDD" id="cd04458">
    <property type="entry name" value="CSP_CDS"/>
    <property type="match status" value="1"/>
</dbReference>
<keyword evidence="2" id="KW-0963">Cytoplasm</keyword>
<dbReference type="InterPro" id="IPR002059">
    <property type="entry name" value="CSP_DNA-bd"/>
</dbReference>
<dbReference type="AlphaFoldDB" id="A0A0N9HH84"/>
<accession>A0A0N9HH84</accession>
<evidence type="ECO:0000256" key="1">
    <source>
        <dbReference type="ARBA" id="ARBA00004496"/>
    </source>
</evidence>
<dbReference type="GO" id="GO:0003676">
    <property type="term" value="F:nucleic acid binding"/>
    <property type="evidence" value="ECO:0007669"/>
    <property type="project" value="InterPro"/>
</dbReference>
<dbReference type="InterPro" id="IPR012340">
    <property type="entry name" value="NA-bd_OB-fold"/>
</dbReference>
<dbReference type="Gene3D" id="2.40.50.140">
    <property type="entry name" value="Nucleic acid-binding proteins"/>
    <property type="match status" value="1"/>
</dbReference>
<evidence type="ECO:0000256" key="2">
    <source>
        <dbReference type="ARBA" id="ARBA00022490"/>
    </source>
</evidence>
<dbReference type="InterPro" id="IPR050181">
    <property type="entry name" value="Cold_shock_domain"/>
</dbReference>
<protein>
    <submittedName>
        <fullName evidence="5">Cold shock-like protein CspE</fullName>
    </submittedName>
</protein>
<dbReference type="FunFam" id="2.40.50.140:FF:000006">
    <property type="entry name" value="Cold shock protein CspC"/>
    <property type="match status" value="1"/>
</dbReference>
<name>A0A0N9HH84_9BACT</name>
<dbReference type="InterPro" id="IPR019844">
    <property type="entry name" value="CSD_CS"/>
</dbReference>
<organism evidence="5">
    <name type="scientific">uncultured bacterium 5G12</name>
    <dbReference type="NCBI Taxonomy" id="1701325"/>
    <lineage>
        <taxon>Bacteria</taxon>
        <taxon>environmental samples</taxon>
    </lineage>
</organism>
<dbReference type="PRINTS" id="PR00050">
    <property type="entry name" value="COLDSHOCK"/>
</dbReference>
<dbReference type="InterPro" id="IPR011129">
    <property type="entry name" value="CSD"/>
</dbReference>
<sequence>MAEGTVKWFSNEKGYGFIERGNGEADVFVHFSAIAGEGYKSLTEGQRVSFEVVQGDKGLQAANVSAL</sequence>
<feature type="domain" description="CSD" evidence="4">
    <location>
        <begin position="1"/>
        <end position="66"/>
    </location>
</feature>